<evidence type="ECO:0000313" key="7">
    <source>
        <dbReference type="Proteomes" id="UP000260793"/>
    </source>
</evidence>
<comment type="caution">
    <text evidence="6">The sequence shown here is derived from an EMBL/GenBank/DDBJ whole genome shotgun (WGS) entry which is preliminary data.</text>
</comment>
<feature type="domain" description="Recombinase" evidence="3">
    <location>
        <begin position="10"/>
        <end position="119"/>
    </location>
</feature>
<dbReference type="InterPro" id="IPR011109">
    <property type="entry name" value="DNA_bind_recombinase_dom"/>
</dbReference>
<dbReference type="PANTHER" id="PTHR30461:SF2">
    <property type="entry name" value="SERINE RECOMBINASE PINE-RELATED"/>
    <property type="match status" value="1"/>
</dbReference>
<dbReference type="AlphaFoldDB" id="A0A3E4LKX2"/>
<protein>
    <submittedName>
        <fullName evidence="6">DUF4368 domain-containing protein</fullName>
    </submittedName>
</protein>
<dbReference type="Pfam" id="PF13408">
    <property type="entry name" value="Zn_ribbon_recom"/>
    <property type="match status" value="1"/>
</dbReference>
<evidence type="ECO:0000313" key="6">
    <source>
        <dbReference type="EMBL" id="RGK38139.1"/>
    </source>
</evidence>
<feature type="domain" description="DUF4368" evidence="5">
    <location>
        <begin position="281"/>
        <end position="330"/>
    </location>
</feature>
<dbReference type="GO" id="GO:0000150">
    <property type="term" value="F:DNA strand exchange activity"/>
    <property type="evidence" value="ECO:0007669"/>
    <property type="project" value="InterPro"/>
</dbReference>
<proteinExistence type="predicted"/>
<dbReference type="Gene3D" id="3.90.1750.20">
    <property type="entry name" value="Putative Large Serine Recombinase, Chain B, Domain 2"/>
    <property type="match status" value="1"/>
</dbReference>
<organism evidence="6 7">
    <name type="scientific">[Ruminococcus] lactaris</name>
    <dbReference type="NCBI Taxonomy" id="46228"/>
    <lineage>
        <taxon>Bacteria</taxon>
        <taxon>Bacillati</taxon>
        <taxon>Bacillota</taxon>
        <taxon>Clostridia</taxon>
        <taxon>Lachnospirales</taxon>
        <taxon>Lachnospiraceae</taxon>
        <taxon>Mediterraneibacter</taxon>
    </lineage>
</organism>
<dbReference type="GO" id="GO:0003677">
    <property type="term" value="F:DNA binding"/>
    <property type="evidence" value="ECO:0007669"/>
    <property type="project" value="UniProtKB-KW"/>
</dbReference>
<dbReference type="PANTHER" id="PTHR30461">
    <property type="entry name" value="DNA-INVERTASE FROM LAMBDOID PROPHAGE"/>
    <property type="match status" value="1"/>
</dbReference>
<dbReference type="Pfam" id="PF14287">
    <property type="entry name" value="DUF4368"/>
    <property type="match status" value="1"/>
</dbReference>
<dbReference type="Pfam" id="PF07508">
    <property type="entry name" value="Recombinase"/>
    <property type="match status" value="1"/>
</dbReference>
<feature type="domain" description="Recombinase zinc beta ribbon" evidence="4">
    <location>
        <begin position="131"/>
        <end position="189"/>
    </location>
</feature>
<name>A0A3E4LKX2_9FIRM</name>
<dbReference type="InterPro" id="IPR050639">
    <property type="entry name" value="SSR_resolvase"/>
</dbReference>
<keyword evidence="1" id="KW-0238">DNA-binding</keyword>
<gene>
    <name evidence="6" type="ORF">DXD17_10560</name>
</gene>
<keyword evidence="2" id="KW-0233">DNA recombination</keyword>
<sequence length="347" mass="39540">MSQNDIAVLLCAEGKGCSAIATALWKDMILTPSAYKQSKGIGVARVSEDSCCWEPSAVGAILDNSAYVGATEGLKSLRVSFKSKKRVPAPKEHRVVVEDTHEPIIDRLVWEKVQTLRQNKRRPTKTGATSIFSGLLCCADCGSKMNLCVSTGYHFFRCGGYKRNSRTKECTIHYIRESVLEQLVLKQLQHFLSYMCQFERAFVKRLIDSSIADKEYELYQKQKQLEKCEKRAKEIDRYFRKTYEDNVCGKITDEQYFKLTEGYEAEQAEIAKETERLIAEINETDTAVGNVEKLIAVTRSYTRIDKLTPEILNAFIDRIEIHEKVKTAGKSFPAALHQNFVPIWYKS</sequence>
<dbReference type="InterPro" id="IPR025378">
    <property type="entry name" value="DUF4368"/>
</dbReference>
<accession>A0A3E4LKX2</accession>
<evidence type="ECO:0000259" key="4">
    <source>
        <dbReference type="Pfam" id="PF13408"/>
    </source>
</evidence>
<dbReference type="InterPro" id="IPR038109">
    <property type="entry name" value="DNA_bind_recomb_sf"/>
</dbReference>
<evidence type="ECO:0000259" key="3">
    <source>
        <dbReference type="Pfam" id="PF07508"/>
    </source>
</evidence>
<dbReference type="EMBL" id="QSQN01000029">
    <property type="protein sequence ID" value="RGK38139.1"/>
    <property type="molecule type" value="Genomic_DNA"/>
</dbReference>
<evidence type="ECO:0000256" key="2">
    <source>
        <dbReference type="ARBA" id="ARBA00023172"/>
    </source>
</evidence>
<dbReference type="RefSeq" id="WP_117688429.1">
    <property type="nucleotide sequence ID" value="NZ_QSQN01000029.1"/>
</dbReference>
<dbReference type="InterPro" id="IPR025827">
    <property type="entry name" value="Zn_ribbon_recom_dom"/>
</dbReference>
<dbReference type="Proteomes" id="UP000260793">
    <property type="component" value="Unassembled WGS sequence"/>
</dbReference>
<evidence type="ECO:0000259" key="5">
    <source>
        <dbReference type="Pfam" id="PF14287"/>
    </source>
</evidence>
<evidence type="ECO:0000256" key="1">
    <source>
        <dbReference type="ARBA" id="ARBA00023125"/>
    </source>
</evidence>
<reference evidence="6 7" key="1">
    <citation type="submission" date="2018-08" db="EMBL/GenBank/DDBJ databases">
        <title>A genome reference for cultivated species of the human gut microbiota.</title>
        <authorList>
            <person name="Zou Y."/>
            <person name="Xue W."/>
            <person name="Luo G."/>
        </authorList>
    </citation>
    <scope>NUCLEOTIDE SEQUENCE [LARGE SCALE GENOMIC DNA]</scope>
    <source>
        <strain evidence="6 7">TF11-7</strain>
    </source>
</reference>